<dbReference type="Proteomes" id="UP001356428">
    <property type="component" value="Chromosome"/>
</dbReference>
<name>A0ABZ1F2N5_9ACTN</name>
<evidence type="ECO:0000256" key="2">
    <source>
        <dbReference type="SAM" id="SignalP"/>
    </source>
</evidence>
<accession>A0ABZ1F2N5</accession>
<evidence type="ECO:0008006" key="5">
    <source>
        <dbReference type="Google" id="ProtNLM"/>
    </source>
</evidence>
<dbReference type="RefSeq" id="WP_326703371.1">
    <property type="nucleotide sequence ID" value="NZ_CP109083.1"/>
</dbReference>
<dbReference type="EMBL" id="CP109083">
    <property type="protein sequence ID" value="WSB10544.1"/>
    <property type="molecule type" value="Genomic_DNA"/>
</dbReference>
<sequence length="148" mass="15843">MRFRFSFAMFGMAAALAFLVSCGSPPAEPDAISSEGVKNSDPLQPEKPTSLSLPEVELKKLTAVQPTKGALDAAGSFPVNPGELWIKLNCTGDGIVTVDVQPLVEFDIPCTEGEINQTENQLNLVKAREITLKVSAPEEVGWSLLAEQ</sequence>
<protein>
    <recommendedName>
        <fullName evidence="5">Lipoprotein</fullName>
    </recommendedName>
</protein>
<reference evidence="3 4" key="1">
    <citation type="submission" date="2022-10" db="EMBL/GenBank/DDBJ databases">
        <title>The complete genomes of actinobacterial strains from the NBC collection.</title>
        <authorList>
            <person name="Joergensen T.S."/>
            <person name="Alvarez Arevalo M."/>
            <person name="Sterndorff E.B."/>
            <person name="Faurdal D."/>
            <person name="Vuksanovic O."/>
            <person name="Mourched A.-S."/>
            <person name="Charusanti P."/>
            <person name="Shaw S."/>
            <person name="Blin K."/>
            <person name="Weber T."/>
        </authorList>
    </citation>
    <scope>NUCLEOTIDE SEQUENCE [LARGE SCALE GENOMIC DNA]</scope>
    <source>
        <strain evidence="3 4">NBC 01792</strain>
    </source>
</reference>
<keyword evidence="2" id="KW-0732">Signal</keyword>
<proteinExistence type="predicted"/>
<keyword evidence="4" id="KW-1185">Reference proteome</keyword>
<gene>
    <name evidence="3" type="ORF">OG849_26510</name>
</gene>
<evidence type="ECO:0000256" key="1">
    <source>
        <dbReference type="SAM" id="MobiDB-lite"/>
    </source>
</evidence>
<feature type="signal peptide" evidence="2">
    <location>
        <begin position="1"/>
        <end position="27"/>
    </location>
</feature>
<organism evidence="3 4">
    <name type="scientific">Streptomyces cyaneofuscatus</name>
    <dbReference type="NCBI Taxonomy" id="66883"/>
    <lineage>
        <taxon>Bacteria</taxon>
        <taxon>Bacillati</taxon>
        <taxon>Actinomycetota</taxon>
        <taxon>Actinomycetes</taxon>
        <taxon>Kitasatosporales</taxon>
        <taxon>Streptomycetaceae</taxon>
        <taxon>Streptomyces</taxon>
    </lineage>
</organism>
<feature type="region of interest" description="Disordered" evidence="1">
    <location>
        <begin position="29"/>
        <end position="51"/>
    </location>
</feature>
<evidence type="ECO:0000313" key="3">
    <source>
        <dbReference type="EMBL" id="WSB10544.1"/>
    </source>
</evidence>
<dbReference type="PROSITE" id="PS51257">
    <property type="entry name" value="PROKAR_LIPOPROTEIN"/>
    <property type="match status" value="1"/>
</dbReference>
<evidence type="ECO:0000313" key="4">
    <source>
        <dbReference type="Proteomes" id="UP001356428"/>
    </source>
</evidence>
<feature type="chain" id="PRO_5046763392" description="Lipoprotein" evidence="2">
    <location>
        <begin position="28"/>
        <end position="148"/>
    </location>
</feature>